<protein>
    <submittedName>
        <fullName evidence="1">Carboxyvinyl-carboxyphosphonate phosphorylmutase</fullName>
    </submittedName>
</protein>
<evidence type="ECO:0000313" key="1">
    <source>
        <dbReference type="EMBL" id="NDW07489.1"/>
    </source>
</evidence>
<dbReference type="Pfam" id="PF13714">
    <property type="entry name" value="PEP_mutase"/>
    <property type="match status" value="1"/>
</dbReference>
<name>A0A6N9TCT2_9HYPH</name>
<dbReference type="EMBL" id="JAAAMG010000030">
    <property type="protein sequence ID" value="NDW07489.1"/>
    <property type="molecule type" value="Genomic_DNA"/>
</dbReference>
<dbReference type="SUPFAM" id="SSF51621">
    <property type="entry name" value="Phosphoenolpyruvate/pyruvate domain"/>
    <property type="match status" value="1"/>
</dbReference>
<comment type="caution">
    <text evidence="1">The sequence shown here is derived from an EMBL/GenBank/DDBJ whole genome shotgun (WGS) entry which is preliminary data.</text>
</comment>
<organism evidence="1 2">
    <name type="scientific">Jiella pacifica</name>
    <dbReference type="NCBI Taxonomy" id="2696469"/>
    <lineage>
        <taxon>Bacteria</taxon>
        <taxon>Pseudomonadati</taxon>
        <taxon>Pseudomonadota</taxon>
        <taxon>Alphaproteobacteria</taxon>
        <taxon>Hyphomicrobiales</taxon>
        <taxon>Aurantimonadaceae</taxon>
        <taxon>Jiella</taxon>
    </lineage>
</organism>
<dbReference type="AlphaFoldDB" id="A0A6N9TCT2"/>
<dbReference type="Gene3D" id="3.20.20.60">
    <property type="entry name" value="Phosphoenolpyruvate-binding domains"/>
    <property type="match status" value="1"/>
</dbReference>
<dbReference type="RefSeq" id="WP_163465944.1">
    <property type="nucleotide sequence ID" value="NZ_JAAAMG010000030.1"/>
</dbReference>
<dbReference type="InterPro" id="IPR040442">
    <property type="entry name" value="Pyrv_kinase-like_dom_sf"/>
</dbReference>
<dbReference type="InterPro" id="IPR015813">
    <property type="entry name" value="Pyrv/PenolPyrv_kinase-like_dom"/>
</dbReference>
<accession>A0A6N9TCT2</accession>
<keyword evidence="2" id="KW-1185">Reference proteome</keyword>
<dbReference type="InterPro" id="IPR039556">
    <property type="entry name" value="ICL/PEPM"/>
</dbReference>
<gene>
    <name evidence="1" type="ORF">GTK09_24030</name>
</gene>
<dbReference type="CDD" id="cd00377">
    <property type="entry name" value="ICL_PEPM"/>
    <property type="match status" value="1"/>
</dbReference>
<evidence type="ECO:0000313" key="2">
    <source>
        <dbReference type="Proteomes" id="UP000469011"/>
    </source>
</evidence>
<reference evidence="1 2" key="1">
    <citation type="submission" date="2020-01" db="EMBL/GenBank/DDBJ databases">
        <title>Jiella pacifica sp. nov.</title>
        <authorList>
            <person name="Xue Z."/>
            <person name="Zhu S."/>
            <person name="Chen J."/>
            <person name="Yang J."/>
        </authorList>
    </citation>
    <scope>NUCLEOTIDE SEQUENCE [LARGE SCALE GENOMIC DNA]</scope>
    <source>
        <strain evidence="1 2">40Bstr34</strain>
    </source>
</reference>
<sequence>MADPALKKALVSGEFITAPGVFELISAMIADRLGFKALYVTGYGTVASALGLPDAGLATYTDMLGRIATIVERTKTPVIADADTGYGGLLNVRHTVRGYEQAGVSAIQLEDQEFPKKCGHTPNRRVIPLADMLQKIEVAVDSRKSDDFLIIARTDARTAHGIDEAIRRGRAFAKAGADVVFVESPESEEEMRRVCEEIDAPLLANMVNGGRTPLLPADRLQELGYAIGIHPAVGFLSMGAALQRAYADLQTNGETTDAVDLYDFSRFSELLGFADVWEFEKRYARPDTTAAE</sequence>
<dbReference type="PANTHER" id="PTHR42905">
    <property type="entry name" value="PHOSPHOENOLPYRUVATE CARBOXYLASE"/>
    <property type="match status" value="1"/>
</dbReference>
<proteinExistence type="predicted"/>
<dbReference type="Proteomes" id="UP000469011">
    <property type="component" value="Unassembled WGS sequence"/>
</dbReference>
<dbReference type="PANTHER" id="PTHR42905:SF5">
    <property type="entry name" value="CARBOXYVINYL-CARBOXYPHOSPHONATE PHOSPHORYLMUTASE, CHLOROPLASTIC"/>
    <property type="match status" value="1"/>
</dbReference>
<dbReference type="GO" id="GO:0016833">
    <property type="term" value="F:oxo-acid-lyase activity"/>
    <property type="evidence" value="ECO:0007669"/>
    <property type="project" value="UniProtKB-ARBA"/>
</dbReference>